<reference evidence="3" key="1">
    <citation type="journal article" date="2022" name="J Environ Chem Eng">
        <title>Biodegradation of petroleum oil using a constructed nonpathogenic and heavy metal-tolerant bacterial consortium isolated from marine sponges.</title>
        <authorList>
            <person name="Dechsakulwatana C."/>
            <person name="Rungsihiranrut A."/>
            <person name="Muangchinda C."/>
            <person name="Ningthoujam R."/>
            <person name="Klankeo P."/>
            <person name="Pinyakong O."/>
        </authorList>
    </citation>
    <scope>NUCLEOTIDE SEQUENCE [LARGE SCALE GENOMIC DNA]</scope>
    <source>
        <strain evidence="3">MO2-4</strain>
    </source>
</reference>
<protein>
    <submittedName>
        <fullName evidence="2">Uncharacterized protein</fullName>
    </submittedName>
</protein>
<dbReference type="Proteomes" id="UP001185984">
    <property type="component" value="Unassembled WGS sequence"/>
</dbReference>
<accession>A0ABU3ZX35</accession>
<name>A0ABU3ZX35_9SPHN</name>
<evidence type="ECO:0000313" key="2">
    <source>
        <dbReference type="EMBL" id="MDV5824067.1"/>
    </source>
</evidence>
<proteinExistence type="predicted"/>
<evidence type="ECO:0000313" key="3">
    <source>
        <dbReference type="Proteomes" id="UP001185984"/>
    </source>
</evidence>
<feature type="region of interest" description="Disordered" evidence="1">
    <location>
        <begin position="37"/>
        <end position="65"/>
    </location>
</feature>
<gene>
    <name evidence="2" type="ORF">O0R41_10705</name>
</gene>
<keyword evidence="3" id="KW-1185">Reference proteome</keyword>
<sequence length="65" mass="6946">MQMLFGVRLRSLFTSRWLALLWAILVLLTALNLVGPQGPGDDATPDERAASNGGDPTGRINGARP</sequence>
<organism evidence="2 3">
    <name type="scientific">Sphingobium naphthae</name>
    <dbReference type="NCBI Taxonomy" id="1886786"/>
    <lineage>
        <taxon>Bacteria</taxon>
        <taxon>Pseudomonadati</taxon>
        <taxon>Pseudomonadota</taxon>
        <taxon>Alphaproteobacteria</taxon>
        <taxon>Sphingomonadales</taxon>
        <taxon>Sphingomonadaceae</taxon>
        <taxon>Sphingobium</taxon>
    </lineage>
</organism>
<dbReference type="RefSeq" id="WP_317516871.1">
    <property type="nucleotide sequence ID" value="NZ_JAPTHD010000003.1"/>
</dbReference>
<evidence type="ECO:0000256" key="1">
    <source>
        <dbReference type="SAM" id="MobiDB-lite"/>
    </source>
</evidence>
<comment type="caution">
    <text evidence="2">The sequence shown here is derived from an EMBL/GenBank/DDBJ whole genome shotgun (WGS) entry which is preliminary data.</text>
</comment>
<dbReference type="EMBL" id="JAPTHD010000003">
    <property type="protein sequence ID" value="MDV5824067.1"/>
    <property type="molecule type" value="Genomic_DNA"/>
</dbReference>